<feature type="transmembrane region" description="Helical" evidence="1">
    <location>
        <begin position="481"/>
        <end position="502"/>
    </location>
</feature>
<dbReference type="Proteomes" id="UP000186940">
    <property type="component" value="Unassembled WGS sequence"/>
</dbReference>
<dbReference type="STRING" id="1838285.SCAL_001308"/>
<dbReference type="SUPFAM" id="SSF54001">
    <property type="entry name" value="Cysteine proteinases"/>
    <property type="match status" value="1"/>
</dbReference>
<protein>
    <submittedName>
        <fullName evidence="3">Transglutaminase domain-containing protein</fullName>
    </submittedName>
</protein>
<keyword evidence="1" id="KW-0812">Transmembrane</keyword>
<evidence type="ECO:0000259" key="2">
    <source>
        <dbReference type="Pfam" id="PF01841"/>
    </source>
</evidence>
<keyword evidence="1" id="KW-0472">Membrane</keyword>
<dbReference type="AlphaFoldDB" id="A0A1F2P7U7"/>
<dbReference type="Gene3D" id="3.10.620.30">
    <property type="match status" value="1"/>
</dbReference>
<dbReference type="EMBL" id="LYOS01000004">
    <property type="protein sequence ID" value="OFV67390.1"/>
    <property type="molecule type" value="Genomic_DNA"/>
</dbReference>
<comment type="caution">
    <text evidence="3">The sequence shown here is derived from an EMBL/GenBank/DDBJ whole genome shotgun (WGS) entry which is preliminary data.</text>
</comment>
<organism evidence="3 4">
    <name type="scientific">Candidatus Syntropharchaeum caldarium</name>
    <dbReference type="NCBI Taxonomy" id="1838285"/>
    <lineage>
        <taxon>Archaea</taxon>
        <taxon>Methanobacteriati</taxon>
        <taxon>Methanobacteriota</taxon>
        <taxon>Stenosarchaea group</taxon>
        <taxon>Methanomicrobia</taxon>
        <taxon>Methanosarcinales</taxon>
        <taxon>ANME-2 cluster</taxon>
        <taxon>Candidatus Syntropharchaeum</taxon>
    </lineage>
</organism>
<gene>
    <name evidence="3" type="ORF">SCAL_001308</name>
</gene>
<reference evidence="3" key="1">
    <citation type="submission" date="2016-05" db="EMBL/GenBank/DDBJ databases">
        <title>Microbial consortia oxidize butane by reversing methanogenesis.</title>
        <authorList>
            <person name="Laso-Perez R."/>
            <person name="Richter M."/>
            <person name="Wegener G."/>
            <person name="Musat F."/>
        </authorList>
    </citation>
    <scope>NUCLEOTIDE SEQUENCE [LARGE SCALE GENOMIC DNA]</scope>
    <source>
        <strain evidence="3">BOX2</strain>
    </source>
</reference>
<evidence type="ECO:0000313" key="3">
    <source>
        <dbReference type="EMBL" id="OFV67390.1"/>
    </source>
</evidence>
<dbReference type="Pfam" id="PF01841">
    <property type="entry name" value="Transglut_core"/>
    <property type="match status" value="1"/>
</dbReference>
<dbReference type="InterPro" id="IPR038765">
    <property type="entry name" value="Papain-like_cys_pep_sf"/>
</dbReference>
<proteinExistence type="predicted"/>
<evidence type="ECO:0000256" key="1">
    <source>
        <dbReference type="SAM" id="Phobius"/>
    </source>
</evidence>
<sequence>MSSFIPIALLLIQILIIPVVSADISPVEPAIPPYEKSFENKPEATSTHEPGYNIYTRVEYRVFRANSKGVVKIYLENKGDNDLFIYEYGLKPGGLEDTGVTVHPGEERYLGMATTYIGDVDAVTVRIGVSLLAKSGGRWYDYKTIYLDPMTLTIEGSTPNGDPDYVRDRGMRFDKVNDLIFPLGSLLRSEAISAVKTFPGEYNIYQVCSIFDRVSEQIEYVSDPPDAEYWQTPAETILAGGGDCDNHAILLAAMIEAIGGTSRVYLTDDHMFAGVFVGDVSGSDEVQDAVRAYYNTAVPVYFINDEYGAWMVLDATKSIYAGGSDLGYKGCSTVYVIDVSANFRDLRESVSIDRLAFCEEISEDGDFIERADTRYASGDTILIYYEIANFAVQSAESGHEVWLKHSIDILDETGESVFHSVEADEFHEISESPPERVWASSSYDTSWLGKGRYSVLVTVEDLISGKRDEKSAYFEITTDPAIMPAVHPLWVVIGIIFAGYFVRQRRSR</sequence>
<feature type="domain" description="Transglutaminase-like" evidence="2">
    <location>
        <begin position="204"/>
        <end position="315"/>
    </location>
</feature>
<dbReference type="InterPro" id="IPR002931">
    <property type="entry name" value="Transglutaminase-like"/>
</dbReference>
<keyword evidence="1" id="KW-1133">Transmembrane helix</keyword>
<evidence type="ECO:0000313" key="4">
    <source>
        <dbReference type="Proteomes" id="UP000186940"/>
    </source>
</evidence>
<keyword evidence="4" id="KW-1185">Reference proteome</keyword>
<accession>A0A1F2P7U7</accession>
<name>A0A1F2P7U7_9EURY</name>